<evidence type="ECO:0000256" key="3">
    <source>
        <dbReference type="ARBA" id="ARBA00022475"/>
    </source>
</evidence>
<gene>
    <name evidence="8" type="ORF">Psi01_36780</name>
</gene>
<dbReference type="AlphaFoldDB" id="A0A8J3WKR5"/>
<comment type="subcellular location">
    <subcellularLocation>
        <location evidence="1">Cell membrane</location>
        <topology evidence="1">Multi-pass membrane protein</topology>
    </subcellularLocation>
</comment>
<dbReference type="GO" id="GO:0005886">
    <property type="term" value="C:plasma membrane"/>
    <property type="evidence" value="ECO:0007669"/>
    <property type="project" value="UniProtKB-SubCell"/>
</dbReference>
<comment type="similarity">
    <text evidence="2">Belongs to the UPF0410 family.</text>
</comment>
<reference evidence="8 9" key="1">
    <citation type="submission" date="2021-01" db="EMBL/GenBank/DDBJ databases">
        <title>Whole genome shotgun sequence of Planobispora siamensis NBRC 107568.</title>
        <authorList>
            <person name="Komaki H."/>
            <person name="Tamura T."/>
        </authorList>
    </citation>
    <scope>NUCLEOTIDE SEQUENCE [LARGE SCALE GENOMIC DNA]</scope>
    <source>
        <strain evidence="8 9">NBRC 107568</strain>
    </source>
</reference>
<proteinExistence type="inferred from homology"/>
<dbReference type="Proteomes" id="UP000619788">
    <property type="component" value="Unassembled WGS sequence"/>
</dbReference>
<keyword evidence="5 7" id="KW-1133">Transmembrane helix</keyword>
<evidence type="ECO:0000313" key="8">
    <source>
        <dbReference type="EMBL" id="GIH93048.1"/>
    </source>
</evidence>
<name>A0A8J3WKR5_9ACTN</name>
<evidence type="ECO:0000256" key="2">
    <source>
        <dbReference type="ARBA" id="ARBA00011006"/>
    </source>
</evidence>
<dbReference type="PANTHER" id="PTHR33884:SF3">
    <property type="entry name" value="UPF0410 PROTEIN YMGE"/>
    <property type="match status" value="1"/>
</dbReference>
<evidence type="ECO:0000256" key="4">
    <source>
        <dbReference type="ARBA" id="ARBA00022692"/>
    </source>
</evidence>
<protein>
    <submittedName>
        <fullName evidence="8">Membrane protein</fullName>
    </submittedName>
</protein>
<dbReference type="EMBL" id="BOOJ01000030">
    <property type="protein sequence ID" value="GIH93048.1"/>
    <property type="molecule type" value="Genomic_DNA"/>
</dbReference>
<dbReference type="InterPro" id="IPR007341">
    <property type="entry name" value="Transgly_assoc"/>
</dbReference>
<evidence type="ECO:0000313" key="9">
    <source>
        <dbReference type="Proteomes" id="UP000619788"/>
    </source>
</evidence>
<feature type="transmembrane region" description="Helical" evidence="7">
    <location>
        <begin position="31"/>
        <end position="55"/>
    </location>
</feature>
<keyword evidence="4 7" id="KW-0812">Transmembrane</keyword>
<feature type="transmembrane region" description="Helical" evidence="7">
    <location>
        <begin position="62"/>
        <end position="86"/>
    </location>
</feature>
<evidence type="ECO:0000256" key="5">
    <source>
        <dbReference type="ARBA" id="ARBA00022989"/>
    </source>
</evidence>
<dbReference type="PANTHER" id="PTHR33884">
    <property type="entry name" value="UPF0410 PROTEIN YMGE"/>
    <property type="match status" value="1"/>
</dbReference>
<keyword evidence="9" id="KW-1185">Reference proteome</keyword>
<organism evidence="8 9">
    <name type="scientific">Planobispora siamensis</name>
    <dbReference type="NCBI Taxonomy" id="936338"/>
    <lineage>
        <taxon>Bacteria</taxon>
        <taxon>Bacillati</taxon>
        <taxon>Actinomycetota</taxon>
        <taxon>Actinomycetes</taxon>
        <taxon>Streptosporangiales</taxon>
        <taxon>Streptosporangiaceae</taxon>
        <taxon>Planobispora</taxon>
    </lineage>
</organism>
<keyword evidence="6 7" id="KW-0472">Membrane</keyword>
<sequence length="96" mass="10311">MIGALLLGFVAGVVARMLMPGDAFRHMSGPMSWLVSLVIGLVGALVGYLLFTVLLGIGDTDIFDWGGILGAIIGTLIVLPITGWFLRRRQNFPPTR</sequence>
<comment type="caution">
    <text evidence="8">The sequence shown here is derived from an EMBL/GenBank/DDBJ whole genome shotgun (WGS) entry which is preliminary data.</text>
</comment>
<accession>A0A8J3WKR5</accession>
<keyword evidence="3" id="KW-1003">Cell membrane</keyword>
<evidence type="ECO:0000256" key="1">
    <source>
        <dbReference type="ARBA" id="ARBA00004651"/>
    </source>
</evidence>
<evidence type="ECO:0000256" key="6">
    <source>
        <dbReference type="ARBA" id="ARBA00023136"/>
    </source>
</evidence>
<dbReference type="RefSeq" id="WP_204065231.1">
    <property type="nucleotide sequence ID" value="NZ_BOOJ01000030.1"/>
</dbReference>
<evidence type="ECO:0000256" key="7">
    <source>
        <dbReference type="SAM" id="Phobius"/>
    </source>
</evidence>